<feature type="compositionally biased region" description="Polar residues" evidence="1">
    <location>
        <begin position="26"/>
        <end position="39"/>
    </location>
</feature>
<dbReference type="EMBL" id="ML170222">
    <property type="protein sequence ID" value="TDL17368.1"/>
    <property type="molecule type" value="Genomic_DNA"/>
</dbReference>
<reference evidence="2 3" key="1">
    <citation type="submission" date="2018-06" db="EMBL/GenBank/DDBJ databases">
        <title>A transcriptomic atlas of mushroom development highlights an independent origin of complex multicellularity.</title>
        <authorList>
            <consortium name="DOE Joint Genome Institute"/>
            <person name="Krizsan K."/>
            <person name="Almasi E."/>
            <person name="Merenyi Z."/>
            <person name="Sahu N."/>
            <person name="Viragh M."/>
            <person name="Koszo T."/>
            <person name="Mondo S."/>
            <person name="Kiss B."/>
            <person name="Balint B."/>
            <person name="Kues U."/>
            <person name="Barry K."/>
            <person name="Hegedus J.C."/>
            <person name="Henrissat B."/>
            <person name="Johnson J."/>
            <person name="Lipzen A."/>
            <person name="Ohm R."/>
            <person name="Nagy I."/>
            <person name="Pangilinan J."/>
            <person name="Yan J."/>
            <person name="Xiong Y."/>
            <person name="Grigoriev I.V."/>
            <person name="Hibbett D.S."/>
            <person name="Nagy L.G."/>
        </authorList>
    </citation>
    <scope>NUCLEOTIDE SEQUENCE [LARGE SCALE GENOMIC DNA]</scope>
    <source>
        <strain evidence="2 3">SZMC22713</strain>
    </source>
</reference>
<organism evidence="2 3">
    <name type="scientific">Rickenella mellea</name>
    <dbReference type="NCBI Taxonomy" id="50990"/>
    <lineage>
        <taxon>Eukaryota</taxon>
        <taxon>Fungi</taxon>
        <taxon>Dikarya</taxon>
        <taxon>Basidiomycota</taxon>
        <taxon>Agaricomycotina</taxon>
        <taxon>Agaricomycetes</taxon>
        <taxon>Hymenochaetales</taxon>
        <taxon>Rickenellaceae</taxon>
        <taxon>Rickenella</taxon>
    </lineage>
</organism>
<proteinExistence type="predicted"/>
<sequence length="655" mass="74285">MSLSSNPSNVAVKMSHSGHSDAQPDSDFQTVRSLEQTAPQLVRYGPAQSLNAQPTASAMTEDRGDPLRMRLRKATDLPETPKPSWRPVRKGPYGDLDNLDDNIMKQIERLPGILAYVRLDYDATLEAAFPSHPCSPLPFLDDPNSGNTSDYNAFPMLIYSIAIGFFSPHEVEVDFFVLDKEASPSPSQEPSGSFCCPLAANDARSPPPHPCIRIDQVQTVKVSVAELNATVTNLLAGPRASDTFMADLAANRSSKNRMDEEWTDISVIYDLPPTQESSRQLLQCMANRDPRIIRAKDRTSQNIPAWLHGFFANIIPWSNFAGACYPQNSFLSFCQEYHFLRDDIMDMYAALTTAELPRPLEVRDDLALLPVTNNHCQHVDLDKGDVAVWNISSFLSMDPVKYLLDKQTLRALALCNKSLILPCRNVLFCFLSFTIRPETTDSLSHRLQELHNLILRESEIANVGEEYKFLVDDTFIDKLDDNLGHALRPFASFVSKFVWIRLKVDVRCSSPPSNDFLCGNSPVFRNTIVSLQKSFGFANILPPSSAFEVTMARRGEANLIKVRVNDFIQGMPMLEKMRNAIIDRIIESERIGLYYVEPYKAERMWLDWRMDNVKSWIAKREFQRKLSRWEPELGLDFLLDNQYIRPRKDTDAQMV</sequence>
<dbReference type="VEuPathDB" id="FungiDB:BD410DRAFT_901470"/>
<evidence type="ECO:0000256" key="1">
    <source>
        <dbReference type="SAM" id="MobiDB-lite"/>
    </source>
</evidence>
<keyword evidence="3" id="KW-1185">Reference proteome</keyword>
<protein>
    <submittedName>
        <fullName evidence="2">Uncharacterized protein</fullName>
    </submittedName>
</protein>
<name>A0A4Y7PQI5_9AGAM</name>
<feature type="compositionally biased region" description="Polar residues" evidence="1">
    <location>
        <begin position="48"/>
        <end position="58"/>
    </location>
</feature>
<dbReference type="AlphaFoldDB" id="A0A4Y7PQI5"/>
<feature type="region of interest" description="Disordered" evidence="1">
    <location>
        <begin position="1"/>
        <end position="66"/>
    </location>
</feature>
<gene>
    <name evidence="2" type="ORF">BD410DRAFT_901470</name>
</gene>
<accession>A0A4Y7PQI5</accession>
<evidence type="ECO:0000313" key="3">
    <source>
        <dbReference type="Proteomes" id="UP000294933"/>
    </source>
</evidence>
<dbReference type="Proteomes" id="UP000294933">
    <property type="component" value="Unassembled WGS sequence"/>
</dbReference>
<evidence type="ECO:0000313" key="2">
    <source>
        <dbReference type="EMBL" id="TDL17368.1"/>
    </source>
</evidence>